<dbReference type="RefSeq" id="WP_115492056.1">
    <property type="nucleotide sequence ID" value="NZ_JACHWW010000001.1"/>
</dbReference>
<gene>
    <name evidence="3" type="ORF">DL238_09605</name>
</gene>
<evidence type="ECO:0000313" key="3">
    <source>
        <dbReference type="EMBL" id="RDS77832.1"/>
    </source>
</evidence>
<sequence>MSVLDREILALMRDVSERIIMPRHKTLKATEIIEKADDDLVTIADREAEVALAEGLAKLVPEAAIVGEEAVHADASVMDRLSGACWIIDPIDGTSNFAAGTGHFGIMIALAEGGAAQAGWIYDPQRDRLCAAHLGQGATIDGEQVLARPSGANPPRLAAMMKFMAPAQRTRFRNDVALHYTMVEAPGAACEQYPLTVLGEHDVAIYERTLPWDHAAGSLFLNEAGGTCLRLDGTPYRVDDGRKGMIGAANRELFDQLLARLAAAGYQPAA</sequence>
<evidence type="ECO:0000313" key="4">
    <source>
        <dbReference type="Proteomes" id="UP000254101"/>
    </source>
</evidence>
<organism evidence="3 4">
    <name type="scientific">Alteriqipengyuania lutimaris</name>
    <dbReference type="NCBI Taxonomy" id="1538146"/>
    <lineage>
        <taxon>Bacteria</taxon>
        <taxon>Pseudomonadati</taxon>
        <taxon>Pseudomonadota</taxon>
        <taxon>Alphaproteobacteria</taxon>
        <taxon>Sphingomonadales</taxon>
        <taxon>Erythrobacteraceae</taxon>
        <taxon>Alteriqipengyuania</taxon>
    </lineage>
</organism>
<dbReference type="SUPFAM" id="SSF56655">
    <property type="entry name" value="Carbohydrate phosphatase"/>
    <property type="match status" value="1"/>
</dbReference>
<name>A0A395LLK3_9SPHN</name>
<dbReference type="PANTHER" id="PTHR20854:SF4">
    <property type="entry name" value="INOSITOL-1-MONOPHOSPHATASE-RELATED"/>
    <property type="match status" value="1"/>
</dbReference>
<evidence type="ECO:0000256" key="1">
    <source>
        <dbReference type="ARBA" id="ARBA00009759"/>
    </source>
</evidence>
<dbReference type="Pfam" id="PF00459">
    <property type="entry name" value="Inositol_P"/>
    <property type="match status" value="1"/>
</dbReference>
<keyword evidence="4" id="KW-1185">Reference proteome</keyword>
<keyword evidence="2" id="KW-0479">Metal-binding</keyword>
<dbReference type="EMBL" id="QRBB01000001">
    <property type="protein sequence ID" value="RDS77832.1"/>
    <property type="molecule type" value="Genomic_DNA"/>
</dbReference>
<dbReference type="OrthoDB" id="9785695at2"/>
<dbReference type="GO" id="GO:0046872">
    <property type="term" value="F:metal ion binding"/>
    <property type="evidence" value="ECO:0007669"/>
    <property type="project" value="UniProtKB-KW"/>
</dbReference>
<feature type="binding site" evidence="2">
    <location>
        <position position="92"/>
    </location>
    <ligand>
        <name>Mg(2+)</name>
        <dbReference type="ChEBI" id="CHEBI:18420"/>
        <label>1</label>
        <note>catalytic</note>
    </ligand>
</feature>
<reference evidence="3 4" key="1">
    <citation type="submission" date="2018-07" db="EMBL/GenBank/DDBJ databases">
        <title>Erythrobacter nanhaiensis sp. nov., a novel member of the genus Erythrobacter isolated from the South China Sea.</title>
        <authorList>
            <person name="Chen X."/>
            <person name="Liu J."/>
        </authorList>
    </citation>
    <scope>NUCLEOTIDE SEQUENCE [LARGE SCALE GENOMIC DNA]</scope>
    <source>
        <strain evidence="3 4">S-5</strain>
    </source>
</reference>
<dbReference type="GO" id="GO:0008934">
    <property type="term" value="F:inositol monophosphate 1-phosphatase activity"/>
    <property type="evidence" value="ECO:0007669"/>
    <property type="project" value="TreeGrafter"/>
</dbReference>
<dbReference type="Gene3D" id="3.30.540.10">
    <property type="entry name" value="Fructose-1,6-Bisphosphatase, subunit A, domain 1"/>
    <property type="match status" value="1"/>
</dbReference>
<feature type="binding site" evidence="2">
    <location>
        <position position="68"/>
    </location>
    <ligand>
        <name>Mg(2+)</name>
        <dbReference type="ChEBI" id="CHEBI:18420"/>
        <label>1</label>
        <note>catalytic</note>
    </ligand>
</feature>
<comment type="similarity">
    <text evidence="1">Belongs to the inositol monophosphatase superfamily.</text>
</comment>
<dbReference type="PANTHER" id="PTHR20854">
    <property type="entry name" value="INOSITOL MONOPHOSPHATASE"/>
    <property type="match status" value="1"/>
</dbReference>
<evidence type="ECO:0000256" key="2">
    <source>
        <dbReference type="PIRSR" id="PIRSR600760-2"/>
    </source>
</evidence>
<protein>
    <submittedName>
        <fullName evidence="3">Inositol monophosphatase</fullName>
    </submittedName>
</protein>
<dbReference type="PRINTS" id="PR00377">
    <property type="entry name" value="IMPHPHTASES"/>
</dbReference>
<feature type="binding site" evidence="2">
    <location>
        <position position="213"/>
    </location>
    <ligand>
        <name>Mg(2+)</name>
        <dbReference type="ChEBI" id="CHEBI:18420"/>
        <label>1</label>
        <note>catalytic</note>
    </ligand>
</feature>
<dbReference type="GO" id="GO:0006020">
    <property type="term" value="P:inositol metabolic process"/>
    <property type="evidence" value="ECO:0007669"/>
    <property type="project" value="TreeGrafter"/>
</dbReference>
<dbReference type="Gene3D" id="3.40.190.80">
    <property type="match status" value="1"/>
</dbReference>
<dbReference type="Proteomes" id="UP000254101">
    <property type="component" value="Unassembled WGS sequence"/>
</dbReference>
<keyword evidence="2" id="KW-0460">Magnesium</keyword>
<dbReference type="GO" id="GO:0007165">
    <property type="term" value="P:signal transduction"/>
    <property type="evidence" value="ECO:0007669"/>
    <property type="project" value="TreeGrafter"/>
</dbReference>
<accession>A0A395LLK3</accession>
<dbReference type="InterPro" id="IPR000760">
    <property type="entry name" value="Inositol_monophosphatase-like"/>
</dbReference>
<dbReference type="AlphaFoldDB" id="A0A395LLK3"/>
<proteinExistence type="inferred from homology"/>
<comment type="cofactor">
    <cofactor evidence="2">
        <name>Mg(2+)</name>
        <dbReference type="ChEBI" id="CHEBI:18420"/>
    </cofactor>
</comment>
<feature type="binding site" evidence="2">
    <location>
        <position position="89"/>
    </location>
    <ligand>
        <name>Mg(2+)</name>
        <dbReference type="ChEBI" id="CHEBI:18420"/>
        <label>1</label>
        <note>catalytic</note>
    </ligand>
</feature>
<feature type="binding site" evidence="2">
    <location>
        <position position="91"/>
    </location>
    <ligand>
        <name>Mg(2+)</name>
        <dbReference type="ChEBI" id="CHEBI:18420"/>
        <label>1</label>
        <note>catalytic</note>
    </ligand>
</feature>
<comment type="caution">
    <text evidence="3">The sequence shown here is derived from an EMBL/GenBank/DDBJ whole genome shotgun (WGS) entry which is preliminary data.</text>
</comment>